<comment type="caution">
    <text evidence="1">The sequence shown here is derived from an EMBL/GenBank/DDBJ whole genome shotgun (WGS) entry which is preliminary data.</text>
</comment>
<proteinExistence type="predicted"/>
<dbReference type="Proteomes" id="UP001164539">
    <property type="component" value="Chromosome 13"/>
</dbReference>
<accession>A0ACC1WWT2</accession>
<protein>
    <submittedName>
        <fullName evidence="1">F-box family protein</fullName>
    </submittedName>
</protein>
<organism evidence="1 2">
    <name type="scientific">Melia azedarach</name>
    <name type="common">Chinaberry tree</name>
    <dbReference type="NCBI Taxonomy" id="155640"/>
    <lineage>
        <taxon>Eukaryota</taxon>
        <taxon>Viridiplantae</taxon>
        <taxon>Streptophyta</taxon>
        <taxon>Embryophyta</taxon>
        <taxon>Tracheophyta</taxon>
        <taxon>Spermatophyta</taxon>
        <taxon>Magnoliopsida</taxon>
        <taxon>eudicotyledons</taxon>
        <taxon>Gunneridae</taxon>
        <taxon>Pentapetalae</taxon>
        <taxon>rosids</taxon>
        <taxon>malvids</taxon>
        <taxon>Sapindales</taxon>
        <taxon>Meliaceae</taxon>
        <taxon>Melia</taxon>
    </lineage>
</organism>
<keyword evidence="2" id="KW-1185">Reference proteome</keyword>
<name>A0ACC1WWT2_MELAZ</name>
<evidence type="ECO:0000313" key="1">
    <source>
        <dbReference type="EMBL" id="KAJ4703376.1"/>
    </source>
</evidence>
<reference evidence="1 2" key="1">
    <citation type="journal article" date="2023" name="Science">
        <title>Complex scaffold remodeling in plant triterpene biosynthesis.</title>
        <authorList>
            <person name="De La Pena R."/>
            <person name="Hodgson H."/>
            <person name="Liu J.C."/>
            <person name="Stephenson M.J."/>
            <person name="Martin A.C."/>
            <person name="Owen C."/>
            <person name="Harkess A."/>
            <person name="Leebens-Mack J."/>
            <person name="Jimenez L.E."/>
            <person name="Osbourn A."/>
            <person name="Sattely E.S."/>
        </authorList>
    </citation>
    <scope>NUCLEOTIDE SEQUENCE [LARGE SCALE GENOMIC DNA]</scope>
    <source>
        <strain evidence="2">cv. JPN11</strain>
        <tissue evidence="1">Leaf</tissue>
    </source>
</reference>
<gene>
    <name evidence="1" type="ORF">OWV82_023293</name>
</gene>
<sequence>MATLPSTPVSPSPIFDDAPLERYPDSNHEILDGITRPSKKKKITDYEDDEEDCISALPDAIIQHVLSFLSVDEIIRTSVLSKRWRTVWAAVPTLDFRRQSHMYAHQLVSCVNKTLSNYSTVSEVKKFLLRFKYRNSFSSQVEEWVRFATRRHVEELSLDLHGGKTPNFGESYCLSQSIYSCSSLRILNTLYCDFQQPTGRVFWTKLKVLTLYYARLSNEIIVQVLSGSPVLEFLKLQYCDEIKRLHIVSSSNLKKLFLCLPFNRLTVSSSNLKELVIDNVYPGASVIEISAPNINSISLLGYNSTTEYKLTDISSLTEADLSFGVYQTYNRDMLNGVLEKLRHVQKLAIGPRYPYMVESGGKKSLGWKERYFKCLFRHLKIVEITFATLFPHCELELELVEFLLKNGKVLEKMAVLVKNTGISRRMSSVDEKKVQQLVLSYPRASPNVAVLLDIPSY</sequence>
<dbReference type="EMBL" id="CM051406">
    <property type="protein sequence ID" value="KAJ4703376.1"/>
    <property type="molecule type" value="Genomic_DNA"/>
</dbReference>
<evidence type="ECO:0000313" key="2">
    <source>
        <dbReference type="Proteomes" id="UP001164539"/>
    </source>
</evidence>